<sequence>MATQLGAFANSPKASIMAEFEHGPSTKVDLNSLVKAASESLKAFEPWNHA</sequence>
<evidence type="ECO:0000313" key="1">
    <source>
        <dbReference type="EMBL" id="KIM79352.1"/>
    </source>
</evidence>
<proteinExistence type="predicted"/>
<reference evidence="2" key="2">
    <citation type="submission" date="2015-01" db="EMBL/GenBank/DDBJ databases">
        <title>Evolutionary Origins and Diversification of the Mycorrhizal Mutualists.</title>
        <authorList>
            <consortium name="DOE Joint Genome Institute"/>
            <consortium name="Mycorrhizal Genomics Consortium"/>
            <person name="Kohler A."/>
            <person name="Kuo A."/>
            <person name="Nagy L.G."/>
            <person name="Floudas D."/>
            <person name="Copeland A."/>
            <person name="Barry K.W."/>
            <person name="Cichocki N."/>
            <person name="Veneault-Fourrey C."/>
            <person name="LaButti K."/>
            <person name="Lindquist E.A."/>
            <person name="Lipzen A."/>
            <person name="Lundell T."/>
            <person name="Morin E."/>
            <person name="Murat C."/>
            <person name="Riley R."/>
            <person name="Ohm R."/>
            <person name="Sun H."/>
            <person name="Tunlid A."/>
            <person name="Henrissat B."/>
            <person name="Grigoriev I.V."/>
            <person name="Hibbett D.S."/>
            <person name="Martin F."/>
        </authorList>
    </citation>
    <scope>NUCLEOTIDE SEQUENCE [LARGE SCALE GENOMIC DNA]</scope>
    <source>
        <strain evidence="2">F 1598</strain>
    </source>
</reference>
<reference evidence="1 2" key="1">
    <citation type="submission" date="2014-04" db="EMBL/GenBank/DDBJ databases">
        <authorList>
            <consortium name="DOE Joint Genome Institute"/>
            <person name="Kuo A."/>
            <person name="Tarkka M."/>
            <person name="Buscot F."/>
            <person name="Kohler A."/>
            <person name="Nagy L.G."/>
            <person name="Floudas D."/>
            <person name="Copeland A."/>
            <person name="Barry K.W."/>
            <person name="Cichocki N."/>
            <person name="Veneault-Fourrey C."/>
            <person name="LaButti K."/>
            <person name="Lindquist E.A."/>
            <person name="Lipzen A."/>
            <person name="Lundell T."/>
            <person name="Morin E."/>
            <person name="Murat C."/>
            <person name="Sun H."/>
            <person name="Tunlid A."/>
            <person name="Henrissat B."/>
            <person name="Grigoriev I.V."/>
            <person name="Hibbett D.S."/>
            <person name="Martin F."/>
            <person name="Nordberg H.P."/>
            <person name="Cantor M.N."/>
            <person name="Hua S.X."/>
        </authorList>
    </citation>
    <scope>NUCLEOTIDE SEQUENCE [LARGE SCALE GENOMIC DNA]</scope>
    <source>
        <strain evidence="1 2">F 1598</strain>
    </source>
</reference>
<organism evidence="1 2">
    <name type="scientific">Piloderma croceum (strain F 1598)</name>
    <dbReference type="NCBI Taxonomy" id="765440"/>
    <lineage>
        <taxon>Eukaryota</taxon>
        <taxon>Fungi</taxon>
        <taxon>Dikarya</taxon>
        <taxon>Basidiomycota</taxon>
        <taxon>Agaricomycotina</taxon>
        <taxon>Agaricomycetes</taxon>
        <taxon>Agaricomycetidae</taxon>
        <taxon>Atheliales</taxon>
        <taxon>Atheliaceae</taxon>
        <taxon>Piloderma</taxon>
    </lineage>
</organism>
<evidence type="ECO:0000313" key="2">
    <source>
        <dbReference type="Proteomes" id="UP000054166"/>
    </source>
</evidence>
<dbReference type="EMBL" id="KN833010">
    <property type="protein sequence ID" value="KIM79352.1"/>
    <property type="molecule type" value="Genomic_DNA"/>
</dbReference>
<dbReference type="InParanoid" id="A0A0C3BPV1"/>
<dbReference type="HOGENOM" id="CLU_3129869_0_0_1"/>
<accession>A0A0C3BPV1</accession>
<dbReference type="AlphaFoldDB" id="A0A0C3BPV1"/>
<keyword evidence="2" id="KW-1185">Reference proteome</keyword>
<protein>
    <submittedName>
        <fullName evidence="1">Uncharacterized protein</fullName>
    </submittedName>
</protein>
<dbReference type="Proteomes" id="UP000054166">
    <property type="component" value="Unassembled WGS sequence"/>
</dbReference>
<gene>
    <name evidence="1" type="ORF">PILCRDRAFT_823601</name>
</gene>
<feature type="non-terminal residue" evidence="1">
    <location>
        <position position="50"/>
    </location>
</feature>
<name>A0A0C3BPV1_PILCF</name>